<comment type="caution">
    <text evidence="6">The sequence shown here is derived from an EMBL/GenBank/DDBJ whole genome shotgun (WGS) entry which is preliminary data.</text>
</comment>
<accession>A0A5R8MII6</accession>
<dbReference type="Gene3D" id="1.10.357.10">
    <property type="entry name" value="Tetracycline Repressor, domain 2"/>
    <property type="match status" value="1"/>
</dbReference>
<dbReference type="EMBL" id="VBUI01000009">
    <property type="protein sequence ID" value="TLF51740.1"/>
    <property type="molecule type" value="Genomic_DNA"/>
</dbReference>
<dbReference type="PRINTS" id="PR00455">
    <property type="entry name" value="HTHTETR"/>
</dbReference>
<dbReference type="InterPro" id="IPR001647">
    <property type="entry name" value="HTH_TetR"/>
</dbReference>
<evidence type="ECO:0000313" key="7">
    <source>
        <dbReference type="Proteomes" id="UP000306973"/>
    </source>
</evidence>
<dbReference type="InterPro" id="IPR011075">
    <property type="entry name" value="TetR_C"/>
</dbReference>
<dbReference type="PROSITE" id="PS50977">
    <property type="entry name" value="HTH_TETR_2"/>
    <property type="match status" value="1"/>
</dbReference>
<dbReference type="SUPFAM" id="SSF48498">
    <property type="entry name" value="Tetracyclin repressor-like, C-terminal domain"/>
    <property type="match status" value="1"/>
</dbReference>
<proteinExistence type="predicted"/>
<keyword evidence="2 4" id="KW-0238">DNA-binding</keyword>
<dbReference type="Proteomes" id="UP000306973">
    <property type="component" value="Unassembled WGS sequence"/>
</dbReference>
<dbReference type="Pfam" id="PF16925">
    <property type="entry name" value="TetR_C_13"/>
    <property type="match status" value="1"/>
</dbReference>
<dbReference type="OrthoDB" id="4541465at2"/>
<dbReference type="RefSeq" id="WP_138180871.1">
    <property type="nucleotide sequence ID" value="NZ_VBUI01000009.1"/>
</dbReference>
<reference evidence="6 7" key="1">
    <citation type="journal article" date="2007" name="Int. J. Syst. Evol. Microbiol.">
        <title>Halomonas saccharevitans sp. nov., Halomonas arcis sp. nov. and Halomonas subterranea sp. nov., halophilic bacteria isolated from hypersaline environments of China.</title>
        <authorList>
            <person name="Xu X.W."/>
            <person name="Wu Y.H."/>
            <person name="Zhou Z."/>
            <person name="Wang C.S."/>
            <person name="Zhou Y.G."/>
            <person name="Zhang H.B."/>
            <person name="Wang Y."/>
            <person name="Wu M."/>
        </authorList>
    </citation>
    <scope>NUCLEOTIDE SEQUENCE [LARGE SCALE GENOMIC DNA]</scope>
    <source>
        <strain evidence="6 7">TBZ3</strain>
    </source>
</reference>
<keyword evidence="7" id="KW-1185">Reference proteome</keyword>
<dbReference type="InterPro" id="IPR009057">
    <property type="entry name" value="Homeodomain-like_sf"/>
</dbReference>
<dbReference type="AlphaFoldDB" id="A0A5R8MII6"/>
<keyword evidence="3" id="KW-0804">Transcription</keyword>
<dbReference type="Pfam" id="PF00440">
    <property type="entry name" value="TetR_N"/>
    <property type="match status" value="1"/>
</dbReference>
<keyword evidence="1" id="KW-0805">Transcription regulation</keyword>
<evidence type="ECO:0000256" key="2">
    <source>
        <dbReference type="ARBA" id="ARBA00023125"/>
    </source>
</evidence>
<evidence type="ECO:0000313" key="6">
    <source>
        <dbReference type="EMBL" id="TLF51740.1"/>
    </source>
</evidence>
<evidence type="ECO:0000256" key="4">
    <source>
        <dbReference type="PROSITE-ProRule" id="PRU00335"/>
    </source>
</evidence>
<dbReference type="GO" id="GO:0003677">
    <property type="term" value="F:DNA binding"/>
    <property type="evidence" value="ECO:0007669"/>
    <property type="project" value="UniProtKB-UniRule"/>
</dbReference>
<evidence type="ECO:0000256" key="3">
    <source>
        <dbReference type="ARBA" id="ARBA00023163"/>
    </source>
</evidence>
<feature type="domain" description="HTH tetR-type" evidence="5">
    <location>
        <begin position="4"/>
        <end position="64"/>
    </location>
</feature>
<evidence type="ECO:0000256" key="1">
    <source>
        <dbReference type="ARBA" id="ARBA00023015"/>
    </source>
</evidence>
<name>A0A5R8MII6_9GAMM</name>
<dbReference type="PANTHER" id="PTHR47506:SF6">
    <property type="entry name" value="HTH-TYPE TRANSCRIPTIONAL REPRESSOR NEMR"/>
    <property type="match status" value="1"/>
</dbReference>
<organism evidence="6 7">
    <name type="scientific">Halomonas urmiana</name>
    <dbReference type="NCBI Taxonomy" id="490901"/>
    <lineage>
        <taxon>Bacteria</taxon>
        <taxon>Pseudomonadati</taxon>
        <taxon>Pseudomonadota</taxon>
        <taxon>Gammaproteobacteria</taxon>
        <taxon>Oceanospirillales</taxon>
        <taxon>Halomonadaceae</taxon>
        <taxon>Halomonas</taxon>
    </lineage>
</organism>
<dbReference type="SUPFAM" id="SSF46689">
    <property type="entry name" value="Homeodomain-like"/>
    <property type="match status" value="1"/>
</dbReference>
<gene>
    <name evidence="6" type="ORF">FEI13_07275</name>
</gene>
<sequence>MKTQATRDKLIQIGAELIAEQGFNATGINAVLSRAGVPKGSFYHYFSSKEDFGLAVIDAFAEQYDARLVAILQAPDQPPLERLRRYFDAGRADMYSCDHARGCLIGNLGQELSSRSEAFRARLDQVFRQWERRLVACLEEARAAGEVSEAIDVERLAGFILAGWQGAMLRAKTTKSLAPMEAFEQVLFQELLGRELASLEMAADETPITRETP</sequence>
<protein>
    <submittedName>
        <fullName evidence="6">TetR family transcriptional regulator</fullName>
    </submittedName>
</protein>
<dbReference type="PANTHER" id="PTHR47506">
    <property type="entry name" value="TRANSCRIPTIONAL REGULATORY PROTEIN"/>
    <property type="match status" value="1"/>
</dbReference>
<feature type="DNA-binding region" description="H-T-H motif" evidence="4">
    <location>
        <begin position="27"/>
        <end position="46"/>
    </location>
</feature>
<evidence type="ECO:0000259" key="5">
    <source>
        <dbReference type="PROSITE" id="PS50977"/>
    </source>
</evidence>
<dbReference type="InterPro" id="IPR036271">
    <property type="entry name" value="Tet_transcr_reg_TetR-rel_C_sf"/>
</dbReference>